<dbReference type="InterPro" id="IPR037120">
    <property type="entry name" value="Haem_peroxidase_sf_animal"/>
</dbReference>
<evidence type="ECO:0000313" key="1">
    <source>
        <dbReference type="EMBL" id="KAF6034057.1"/>
    </source>
</evidence>
<dbReference type="Gene3D" id="1.10.640.10">
    <property type="entry name" value="Haem peroxidase domain superfamily, animal type"/>
    <property type="match status" value="1"/>
</dbReference>
<dbReference type="Proteomes" id="UP000593567">
    <property type="component" value="Unassembled WGS sequence"/>
</dbReference>
<keyword evidence="2" id="KW-1185">Reference proteome</keyword>
<dbReference type="GO" id="GO:0004601">
    <property type="term" value="F:peroxidase activity"/>
    <property type="evidence" value="ECO:0007669"/>
    <property type="project" value="InterPro"/>
</dbReference>
<comment type="caution">
    <text evidence="1">The sequence shown here is derived from an EMBL/GenBank/DDBJ whole genome shotgun (WGS) entry which is preliminary data.</text>
</comment>
<dbReference type="OrthoDB" id="823504at2759"/>
<organism evidence="1 2">
    <name type="scientific">Bugula neritina</name>
    <name type="common">Brown bryozoan</name>
    <name type="synonym">Sertularia neritina</name>
    <dbReference type="NCBI Taxonomy" id="10212"/>
    <lineage>
        <taxon>Eukaryota</taxon>
        <taxon>Metazoa</taxon>
        <taxon>Spiralia</taxon>
        <taxon>Lophotrochozoa</taxon>
        <taxon>Bryozoa</taxon>
        <taxon>Gymnolaemata</taxon>
        <taxon>Cheilostomatida</taxon>
        <taxon>Flustrina</taxon>
        <taxon>Buguloidea</taxon>
        <taxon>Bugulidae</taxon>
        <taxon>Bugula</taxon>
    </lineage>
</organism>
<dbReference type="PANTHER" id="PTHR11475">
    <property type="entry name" value="OXIDASE/PEROXIDASE"/>
    <property type="match status" value="1"/>
</dbReference>
<dbReference type="InterPro" id="IPR019791">
    <property type="entry name" value="Haem_peroxidase_animal"/>
</dbReference>
<accession>A0A7J7K740</accession>
<dbReference type="Pfam" id="PF03098">
    <property type="entry name" value="An_peroxidase"/>
    <property type="match status" value="1"/>
</dbReference>
<dbReference type="AlphaFoldDB" id="A0A7J7K740"/>
<dbReference type="GO" id="GO:0020037">
    <property type="term" value="F:heme binding"/>
    <property type="evidence" value="ECO:0007669"/>
    <property type="project" value="InterPro"/>
</dbReference>
<gene>
    <name evidence="1" type="ORF">EB796_007639</name>
</gene>
<dbReference type="PROSITE" id="PS50292">
    <property type="entry name" value="PEROXIDASE_3"/>
    <property type="match status" value="1"/>
</dbReference>
<proteinExistence type="predicted"/>
<evidence type="ECO:0000313" key="2">
    <source>
        <dbReference type="Proteomes" id="UP000593567"/>
    </source>
</evidence>
<dbReference type="PANTHER" id="PTHR11475:SF134">
    <property type="entry name" value="LD42267P"/>
    <property type="match status" value="1"/>
</dbReference>
<sequence length="96" mass="11251">MVSPDAHVGPTFSCLIGQEFQRLKRGDRFWFENQGTYPNHFTTSQMIQLSKIKLSRLICDNTNTNWLPERVFELKSKLVKCENLPTLNLNSWLKSY</sequence>
<protein>
    <submittedName>
        <fullName evidence="1">TPO</fullName>
    </submittedName>
</protein>
<dbReference type="GO" id="GO:0006979">
    <property type="term" value="P:response to oxidative stress"/>
    <property type="evidence" value="ECO:0007669"/>
    <property type="project" value="InterPro"/>
</dbReference>
<reference evidence="1" key="1">
    <citation type="submission" date="2020-06" db="EMBL/GenBank/DDBJ databases">
        <title>Draft genome of Bugula neritina, a colonial animal packing powerful symbionts and potential medicines.</title>
        <authorList>
            <person name="Rayko M."/>
        </authorList>
    </citation>
    <scope>NUCLEOTIDE SEQUENCE [LARGE SCALE GENOMIC DNA]</scope>
    <source>
        <strain evidence="1">Kwan_BN1</strain>
    </source>
</reference>
<name>A0A7J7K740_BUGNE</name>
<dbReference type="EMBL" id="VXIV02001166">
    <property type="protein sequence ID" value="KAF6034057.1"/>
    <property type="molecule type" value="Genomic_DNA"/>
</dbReference>
<dbReference type="InterPro" id="IPR010255">
    <property type="entry name" value="Haem_peroxidase_sf"/>
</dbReference>
<dbReference type="SUPFAM" id="SSF48113">
    <property type="entry name" value="Heme-dependent peroxidases"/>
    <property type="match status" value="1"/>
</dbReference>